<evidence type="ECO:0000256" key="4">
    <source>
        <dbReference type="ARBA" id="ARBA00022692"/>
    </source>
</evidence>
<dbReference type="GO" id="GO:0005886">
    <property type="term" value="C:plasma membrane"/>
    <property type="evidence" value="ECO:0007669"/>
    <property type="project" value="UniProtKB-SubCell"/>
</dbReference>
<keyword evidence="7" id="KW-0460">Magnesium</keyword>
<evidence type="ECO:0000256" key="5">
    <source>
        <dbReference type="ARBA" id="ARBA00022989"/>
    </source>
</evidence>
<feature type="transmembrane region" description="Helical" evidence="8">
    <location>
        <begin position="52"/>
        <end position="71"/>
    </location>
</feature>
<feature type="transmembrane region" description="Helical" evidence="8">
    <location>
        <begin position="321"/>
        <end position="339"/>
    </location>
</feature>
<feature type="transmembrane region" description="Helical" evidence="8">
    <location>
        <begin position="292"/>
        <end position="309"/>
    </location>
</feature>
<comment type="caution">
    <text evidence="9">The sequence shown here is derived from an EMBL/GenBank/DDBJ whole genome shotgun (WGS) entry which is preliminary data.</text>
</comment>
<feature type="transmembrane region" description="Helical" evidence="8">
    <location>
        <begin position="6"/>
        <end position="27"/>
    </location>
</feature>
<feature type="transmembrane region" description="Helical" evidence="8">
    <location>
        <begin position="188"/>
        <end position="205"/>
    </location>
</feature>
<reference evidence="9" key="1">
    <citation type="journal article" date="2020" name="mSystems">
        <title>Genome- and Community-Level Interaction Insights into Carbon Utilization and Element Cycling Functions of Hydrothermarchaeota in Hydrothermal Sediment.</title>
        <authorList>
            <person name="Zhou Z."/>
            <person name="Liu Y."/>
            <person name="Xu W."/>
            <person name="Pan J."/>
            <person name="Luo Z.H."/>
            <person name="Li M."/>
        </authorList>
    </citation>
    <scope>NUCLEOTIDE SEQUENCE [LARGE SCALE GENOMIC DNA]</scope>
    <source>
        <strain evidence="9">SpSt-780</strain>
    </source>
</reference>
<proteinExistence type="predicted"/>
<dbReference type="GO" id="GO:0071555">
    <property type="term" value="P:cell wall organization"/>
    <property type="evidence" value="ECO:0007669"/>
    <property type="project" value="TreeGrafter"/>
</dbReference>
<dbReference type="Pfam" id="PF00953">
    <property type="entry name" value="Glycos_transf_4"/>
    <property type="match status" value="1"/>
</dbReference>
<feature type="transmembrane region" description="Helical" evidence="8">
    <location>
        <begin position="165"/>
        <end position="182"/>
    </location>
</feature>
<feature type="transmembrane region" description="Helical" evidence="8">
    <location>
        <begin position="212"/>
        <end position="231"/>
    </location>
</feature>
<evidence type="ECO:0000256" key="7">
    <source>
        <dbReference type="PIRSR" id="PIRSR600715-1"/>
    </source>
</evidence>
<keyword evidence="2" id="KW-1003">Cell membrane</keyword>
<evidence type="ECO:0000256" key="1">
    <source>
        <dbReference type="ARBA" id="ARBA00004651"/>
    </source>
</evidence>
<feature type="transmembrane region" description="Helical" evidence="8">
    <location>
        <begin position="110"/>
        <end position="126"/>
    </location>
</feature>
<dbReference type="CDD" id="cd06853">
    <property type="entry name" value="GT_WecA_like"/>
    <property type="match status" value="1"/>
</dbReference>
<dbReference type="GO" id="GO:0044038">
    <property type="term" value="P:cell wall macromolecule biosynthetic process"/>
    <property type="evidence" value="ECO:0007669"/>
    <property type="project" value="TreeGrafter"/>
</dbReference>
<evidence type="ECO:0000256" key="8">
    <source>
        <dbReference type="SAM" id="Phobius"/>
    </source>
</evidence>
<organism evidence="9">
    <name type="scientific">candidate division WOR-3 bacterium</name>
    <dbReference type="NCBI Taxonomy" id="2052148"/>
    <lineage>
        <taxon>Bacteria</taxon>
        <taxon>Bacteria division WOR-3</taxon>
    </lineage>
</organism>
<dbReference type="GO" id="GO:0046872">
    <property type="term" value="F:metal ion binding"/>
    <property type="evidence" value="ECO:0007669"/>
    <property type="project" value="UniProtKB-KW"/>
</dbReference>
<keyword evidence="7" id="KW-0479">Metal-binding</keyword>
<dbReference type="EMBL" id="DTHG01000072">
    <property type="protein sequence ID" value="HGW92017.1"/>
    <property type="molecule type" value="Genomic_DNA"/>
</dbReference>
<gene>
    <name evidence="9" type="ORF">ENV67_05690</name>
</gene>
<feature type="transmembrane region" description="Helical" evidence="8">
    <location>
        <begin position="132"/>
        <end position="153"/>
    </location>
</feature>
<name>A0A7C4U7J9_UNCW3</name>
<dbReference type="PANTHER" id="PTHR22926">
    <property type="entry name" value="PHOSPHO-N-ACETYLMURAMOYL-PENTAPEPTIDE-TRANSFERASE"/>
    <property type="match status" value="1"/>
</dbReference>
<dbReference type="GO" id="GO:0009103">
    <property type="term" value="P:lipopolysaccharide biosynthetic process"/>
    <property type="evidence" value="ECO:0007669"/>
    <property type="project" value="TreeGrafter"/>
</dbReference>
<feature type="transmembrane region" description="Helical" evidence="8">
    <location>
        <begin position="83"/>
        <end position="98"/>
    </location>
</feature>
<feature type="transmembrane region" description="Helical" evidence="8">
    <location>
        <begin position="243"/>
        <end position="262"/>
    </location>
</feature>
<protein>
    <submittedName>
        <fullName evidence="9">Undecaprenyl/decaprenyl-phosphate alpha-N-acetylglucosaminyl 1-phosphate transferase</fullName>
    </submittedName>
</protein>
<accession>A0A7C4U7J9</accession>
<comment type="subcellular location">
    <subcellularLocation>
        <location evidence="1">Cell membrane</location>
        <topology evidence="1">Multi-pass membrane protein</topology>
    </subcellularLocation>
</comment>
<dbReference type="AlphaFoldDB" id="A0A7C4U7J9"/>
<evidence type="ECO:0000256" key="2">
    <source>
        <dbReference type="ARBA" id="ARBA00022475"/>
    </source>
</evidence>
<keyword evidence="4 8" id="KW-0812">Transmembrane</keyword>
<evidence type="ECO:0000256" key="3">
    <source>
        <dbReference type="ARBA" id="ARBA00022679"/>
    </source>
</evidence>
<evidence type="ECO:0000313" key="9">
    <source>
        <dbReference type="EMBL" id="HGW92017.1"/>
    </source>
</evidence>
<keyword evidence="6 8" id="KW-0472">Membrane</keyword>
<keyword evidence="5 8" id="KW-1133">Transmembrane helix</keyword>
<comment type="cofactor">
    <cofactor evidence="7">
        <name>Mg(2+)</name>
        <dbReference type="ChEBI" id="CHEBI:18420"/>
    </cofactor>
</comment>
<dbReference type="PANTHER" id="PTHR22926:SF3">
    <property type="entry name" value="UNDECAPRENYL-PHOSPHATE ALPHA-N-ACETYLGLUCOSAMINYL 1-PHOSPHATE TRANSFERASE"/>
    <property type="match status" value="1"/>
</dbReference>
<dbReference type="GO" id="GO:0016780">
    <property type="term" value="F:phosphotransferase activity, for other substituted phosphate groups"/>
    <property type="evidence" value="ECO:0007669"/>
    <property type="project" value="InterPro"/>
</dbReference>
<sequence>MLHYLIRNITIIISSLLFSLIIFKIYIKSSRKVNTIVDNPNNKSHSFHNEPVPTSGGVILFFIVFIFSYIFFCLKNSLECKVYLTWLIFLFCIIFGYLDDKKNIRARYKLLFQCFIGILVFILFKPKSVDIGLLQLSMAKTGLFYTIFYTILVMNALNFIDGLDGILASFVFLYIFFGFIIYNPSQTLSFHLLVWGSSILGFLFYNFHPARIFLGNSGSNLLGAFIVVTSLRLGSSGENLYKVYPTLILLALPITDLTGAFFRRVLKGKSPFYPDTEHLHHQMLKKFKDVKYVFLIFIIIESILGIIAYSTKDSSRLIKSLVYLFLFIIYIFTLFSLWFKKSTSECNRKDLSH</sequence>
<keyword evidence="3 9" id="KW-0808">Transferase</keyword>
<feature type="binding site" evidence="7">
    <location>
        <position position="158"/>
    </location>
    <ligand>
        <name>Mg(2+)</name>
        <dbReference type="ChEBI" id="CHEBI:18420"/>
    </ligand>
</feature>
<evidence type="ECO:0000256" key="6">
    <source>
        <dbReference type="ARBA" id="ARBA00023136"/>
    </source>
</evidence>
<dbReference type="InterPro" id="IPR000715">
    <property type="entry name" value="Glycosyl_transferase_4"/>
</dbReference>